<dbReference type="SUPFAM" id="SSF53098">
    <property type="entry name" value="Ribonuclease H-like"/>
    <property type="match status" value="1"/>
</dbReference>
<feature type="domain" description="YprB ribonuclease H-like" evidence="1">
    <location>
        <begin position="8"/>
        <end position="173"/>
    </location>
</feature>
<dbReference type="PANTHER" id="PTHR38462:SF1">
    <property type="entry name" value="YPRB RIBONUCLEASE H-LIKE DOMAIN-CONTAINING PROTEIN"/>
    <property type="match status" value="1"/>
</dbReference>
<keyword evidence="2" id="KW-0540">Nuclease</keyword>
<dbReference type="Gene3D" id="3.30.420.10">
    <property type="entry name" value="Ribonuclease H-like superfamily/Ribonuclease H"/>
    <property type="match status" value="1"/>
</dbReference>
<gene>
    <name evidence="2" type="ORF">ACLFYP115_00949</name>
</gene>
<proteinExistence type="predicted"/>
<dbReference type="GO" id="GO:0003676">
    <property type="term" value="F:nucleic acid binding"/>
    <property type="evidence" value="ECO:0007669"/>
    <property type="project" value="InterPro"/>
</dbReference>
<dbReference type="Pfam" id="PF13482">
    <property type="entry name" value="RNase_H_2"/>
    <property type="match status" value="1"/>
</dbReference>
<dbReference type="EMBL" id="CACRSQ010000003">
    <property type="protein sequence ID" value="VYS92359.1"/>
    <property type="molecule type" value="Genomic_DNA"/>
</dbReference>
<dbReference type="PANTHER" id="PTHR38462">
    <property type="entry name" value="EXONUCLEASE-LIKE PROTEIN"/>
    <property type="match status" value="1"/>
</dbReference>
<evidence type="ECO:0000313" key="2">
    <source>
        <dbReference type="EMBL" id="VYS92359.1"/>
    </source>
</evidence>
<protein>
    <submittedName>
        <fullName evidence="2">DNA polymerase family B, exonuclease domain</fullName>
    </submittedName>
</protein>
<name>A0A6N2SH94_9FIRM</name>
<dbReference type="InterPro" id="IPR012337">
    <property type="entry name" value="RNaseH-like_sf"/>
</dbReference>
<dbReference type="AlphaFoldDB" id="A0A6N2SH94"/>
<organism evidence="2">
    <name type="scientific">Anaerostipes caccae</name>
    <dbReference type="NCBI Taxonomy" id="105841"/>
    <lineage>
        <taxon>Bacteria</taxon>
        <taxon>Bacillati</taxon>
        <taxon>Bacillota</taxon>
        <taxon>Clostridia</taxon>
        <taxon>Lachnospirales</taxon>
        <taxon>Lachnospiraceae</taxon>
        <taxon>Anaerostipes</taxon>
    </lineage>
</organism>
<dbReference type="InterPro" id="IPR038720">
    <property type="entry name" value="YprB_RNase_H-like_dom"/>
</dbReference>
<reference evidence="2" key="1">
    <citation type="submission" date="2019-11" db="EMBL/GenBank/DDBJ databases">
        <authorList>
            <person name="Feng L."/>
        </authorList>
    </citation>
    <scope>NUCLEOTIDE SEQUENCE</scope>
    <source>
        <strain evidence="2">AcaccaeLFYP115</strain>
    </source>
</reference>
<keyword evidence="2" id="KW-0378">Hydrolase</keyword>
<sequence>METKENLLYLDIETTGLSPETSALSVIGCCEKGREPRQWFNESGLEQKQILTSFLSCADSYDVIVTYNGGTFDLPFLKKKCEEFGLPYSLDSKRCIDLYKNLRSFRHLLPLKNLKQKSVEEFLGIQRTDRISGRQLIKVYQDYIKTKDPELKSMILQHNKEDILSLSRIQSLLIFEPLAGGHFSVEEHSLSEHTFSVRLSLPFNTPVPLSFKKSGHRLEISGAEANLQCPLIHGQLKHYHKNIKDYRYLPLEDIVIPVSMAAFVDRSAVLKPVPENCYTRFCPDETFCSNPGDLFQYCKDIVYYLLRKDK</sequence>
<accession>A0A6N2SH94</accession>
<keyword evidence="2" id="KW-0269">Exonuclease</keyword>
<dbReference type="InterPro" id="IPR036397">
    <property type="entry name" value="RNaseH_sf"/>
</dbReference>
<dbReference type="RefSeq" id="WP_006565792.1">
    <property type="nucleotide sequence ID" value="NZ_CACRSQ010000003.1"/>
</dbReference>
<evidence type="ECO:0000259" key="1">
    <source>
        <dbReference type="Pfam" id="PF13482"/>
    </source>
</evidence>
<dbReference type="GO" id="GO:0004527">
    <property type="term" value="F:exonuclease activity"/>
    <property type="evidence" value="ECO:0007669"/>
    <property type="project" value="UniProtKB-KW"/>
</dbReference>